<dbReference type="EMBL" id="FJUY01000006">
    <property type="protein sequence ID" value="CZT18843.1"/>
    <property type="molecule type" value="Genomic_DNA"/>
</dbReference>
<organism evidence="3 4">
    <name type="scientific">Ramularia collo-cygni</name>
    <dbReference type="NCBI Taxonomy" id="112498"/>
    <lineage>
        <taxon>Eukaryota</taxon>
        <taxon>Fungi</taxon>
        <taxon>Dikarya</taxon>
        <taxon>Ascomycota</taxon>
        <taxon>Pezizomycotina</taxon>
        <taxon>Dothideomycetes</taxon>
        <taxon>Dothideomycetidae</taxon>
        <taxon>Mycosphaerellales</taxon>
        <taxon>Mycosphaerellaceae</taxon>
        <taxon>Ramularia</taxon>
    </lineage>
</organism>
<dbReference type="AlphaFoldDB" id="A0A2D3VE13"/>
<name>A0A2D3VE13_9PEZI</name>
<feature type="region of interest" description="Disordered" evidence="1">
    <location>
        <begin position="211"/>
        <end position="232"/>
    </location>
</feature>
<keyword evidence="4" id="KW-1185">Reference proteome</keyword>
<proteinExistence type="predicted"/>
<dbReference type="SUPFAM" id="SSF46689">
    <property type="entry name" value="Homeodomain-like"/>
    <property type="match status" value="1"/>
</dbReference>
<dbReference type="Gene3D" id="1.10.10.60">
    <property type="entry name" value="Homeodomain-like"/>
    <property type="match status" value="1"/>
</dbReference>
<evidence type="ECO:0000256" key="1">
    <source>
        <dbReference type="SAM" id="MobiDB-lite"/>
    </source>
</evidence>
<reference evidence="3 4" key="1">
    <citation type="submission" date="2016-03" db="EMBL/GenBank/DDBJ databases">
        <authorList>
            <person name="Ploux O."/>
        </authorList>
    </citation>
    <scope>NUCLEOTIDE SEQUENCE [LARGE SCALE GENOMIC DNA]</scope>
    <source>
        <strain evidence="3 4">URUG2</strain>
    </source>
</reference>
<feature type="domain" description="SANT" evidence="2">
    <location>
        <begin position="104"/>
        <end position="155"/>
    </location>
</feature>
<accession>A0A2D3VE13</accession>
<evidence type="ECO:0000259" key="2">
    <source>
        <dbReference type="PROSITE" id="PS51293"/>
    </source>
</evidence>
<evidence type="ECO:0000313" key="3">
    <source>
        <dbReference type="EMBL" id="CZT18843.1"/>
    </source>
</evidence>
<dbReference type="CDD" id="cd00167">
    <property type="entry name" value="SANT"/>
    <property type="match status" value="1"/>
</dbReference>
<dbReference type="RefSeq" id="XP_023625733.1">
    <property type="nucleotide sequence ID" value="XM_023769965.1"/>
</dbReference>
<dbReference type="STRING" id="112498.A0A2D3VE13"/>
<gene>
    <name evidence="3" type="ORF">RCC_04688</name>
</gene>
<dbReference type="InterPro" id="IPR001005">
    <property type="entry name" value="SANT/Myb"/>
</dbReference>
<dbReference type="InterPro" id="IPR009057">
    <property type="entry name" value="Homeodomain-like_sf"/>
</dbReference>
<dbReference type="GeneID" id="35599859"/>
<feature type="region of interest" description="Disordered" evidence="1">
    <location>
        <begin position="1"/>
        <end position="43"/>
    </location>
</feature>
<dbReference type="SMART" id="SM00717">
    <property type="entry name" value="SANT"/>
    <property type="match status" value="1"/>
</dbReference>
<protein>
    <recommendedName>
        <fullName evidence="2">SANT domain-containing protein</fullName>
    </recommendedName>
</protein>
<dbReference type="OrthoDB" id="10258692at2759"/>
<evidence type="ECO:0000313" key="4">
    <source>
        <dbReference type="Proteomes" id="UP000225277"/>
    </source>
</evidence>
<dbReference type="Proteomes" id="UP000225277">
    <property type="component" value="Unassembled WGS sequence"/>
</dbReference>
<sequence length="537" mass="61460">MNSYTASRRPSRIKISRDPELPPSSSSGPAGTEPIDNDKKANGYLIASYPETKAAAEFRKREFRHRDDDGKLLDPKRHIDRRSLTDTNHLIDPARATQAFNFSPANPRFTPIEHLKFALAFQDTPAKFGKIAALLPGRKASECINHYYRHKSDGRFKIESRKARYDRLRAPIIDGVVVPPPEKELAMSSLPEWDIRLREFKGQNLATSAMDGEEYYPNGRSKRKAPAAPNYGPSEQDLLELVPIDMHVEALRKALGIPSRVKVFEKMRPGPRRKQVVVPRPFGLDVLCKSFQHPSHMTEHKLMDWLRSETVLPLLKECFTAVVHNKDLYAKLQLLLGESEYPWSGLIGDLAQLAHEYKLFTPPDMKIMHQEIVIKLAQFVYRIGHANDEFLKELHRPNAYPEPNMYFDGASVLLLAIRDFTENKVDGFFATLLSSELAWMVKPTVREHWERLYTFEGEETTADDPMDIEDAMDVESSIAVDDPVEETVESEKRKKWNWDKIIKYEGTEGKEQDWDTEEVIVPAKPHRMDSARSGPSK</sequence>
<dbReference type="PROSITE" id="PS51293">
    <property type="entry name" value="SANT"/>
    <property type="match status" value="1"/>
</dbReference>
<dbReference type="InterPro" id="IPR017884">
    <property type="entry name" value="SANT_dom"/>
</dbReference>
<dbReference type="Pfam" id="PF00249">
    <property type="entry name" value="Myb_DNA-binding"/>
    <property type="match status" value="1"/>
</dbReference>